<proteinExistence type="inferred from homology"/>
<keyword evidence="6" id="KW-0418">Kinase</keyword>
<feature type="compositionally biased region" description="Low complexity" evidence="10">
    <location>
        <begin position="59"/>
        <end position="78"/>
    </location>
</feature>
<dbReference type="InterPro" id="IPR011009">
    <property type="entry name" value="Kinase-like_dom_sf"/>
</dbReference>
<feature type="region of interest" description="Disordered" evidence="10">
    <location>
        <begin position="404"/>
        <end position="456"/>
    </location>
</feature>
<comment type="catalytic activity">
    <reaction evidence="9">
        <text>L-seryl-[protein] + ATP = O-phospho-L-seryl-[protein] + ADP + H(+)</text>
        <dbReference type="Rhea" id="RHEA:17989"/>
        <dbReference type="Rhea" id="RHEA-COMP:9863"/>
        <dbReference type="Rhea" id="RHEA-COMP:11604"/>
        <dbReference type="ChEBI" id="CHEBI:15378"/>
        <dbReference type="ChEBI" id="CHEBI:29999"/>
        <dbReference type="ChEBI" id="CHEBI:30616"/>
        <dbReference type="ChEBI" id="CHEBI:83421"/>
        <dbReference type="ChEBI" id="CHEBI:456216"/>
        <dbReference type="EC" id="2.7.11.1"/>
    </reaction>
</comment>
<comment type="similarity">
    <text evidence="1">Belongs to the protein kinase superfamily. AGC Ser/Thr protein kinase family.</text>
</comment>
<dbReference type="PANTHER" id="PTHR45637">
    <property type="entry name" value="FLIPPASE KINASE 1-RELATED"/>
    <property type="match status" value="1"/>
</dbReference>
<evidence type="ECO:0000256" key="4">
    <source>
        <dbReference type="ARBA" id="ARBA00022679"/>
    </source>
</evidence>
<evidence type="ECO:0000256" key="8">
    <source>
        <dbReference type="ARBA" id="ARBA00047899"/>
    </source>
</evidence>
<dbReference type="SMART" id="SM00220">
    <property type="entry name" value="S_TKc"/>
    <property type="match status" value="1"/>
</dbReference>
<dbReference type="Gene3D" id="1.10.510.10">
    <property type="entry name" value="Transferase(Phosphotransferase) domain 1"/>
    <property type="match status" value="2"/>
</dbReference>
<dbReference type="Pfam" id="PF00069">
    <property type="entry name" value="Pkinase"/>
    <property type="match status" value="2"/>
</dbReference>
<dbReference type="SUPFAM" id="SSF56112">
    <property type="entry name" value="Protein kinase-like (PK-like)"/>
    <property type="match status" value="1"/>
</dbReference>
<keyword evidence="5" id="KW-0547">Nucleotide-binding</keyword>
<comment type="catalytic activity">
    <reaction evidence="8">
        <text>L-threonyl-[protein] + ATP = O-phospho-L-threonyl-[protein] + ADP + H(+)</text>
        <dbReference type="Rhea" id="RHEA:46608"/>
        <dbReference type="Rhea" id="RHEA-COMP:11060"/>
        <dbReference type="Rhea" id="RHEA-COMP:11605"/>
        <dbReference type="ChEBI" id="CHEBI:15378"/>
        <dbReference type="ChEBI" id="CHEBI:30013"/>
        <dbReference type="ChEBI" id="CHEBI:30616"/>
        <dbReference type="ChEBI" id="CHEBI:61977"/>
        <dbReference type="ChEBI" id="CHEBI:456216"/>
        <dbReference type="EC" id="2.7.11.1"/>
    </reaction>
</comment>
<dbReference type="EMBL" id="LR743600">
    <property type="protein sequence ID" value="CAA2630862.1"/>
    <property type="molecule type" value="Genomic_DNA"/>
</dbReference>
<keyword evidence="3" id="KW-0723">Serine/threonine-protein kinase</keyword>
<dbReference type="GO" id="GO:0005524">
    <property type="term" value="F:ATP binding"/>
    <property type="evidence" value="ECO:0007669"/>
    <property type="project" value="UniProtKB-KW"/>
</dbReference>
<dbReference type="Gene3D" id="3.30.200.20">
    <property type="entry name" value="Phosphorylase Kinase, domain 1"/>
    <property type="match status" value="1"/>
</dbReference>
<reference evidence="12 13" key="1">
    <citation type="submission" date="2019-12" db="EMBL/GenBank/DDBJ databases">
        <authorList>
            <person name="Scholz U."/>
            <person name="Mascher M."/>
            <person name="Fiebig A."/>
        </authorList>
    </citation>
    <scope>NUCLEOTIDE SEQUENCE</scope>
</reference>
<dbReference type="FunFam" id="3.30.200.20:FF:000032">
    <property type="entry name" value="Serine/threonine-protein kinase D6PK-like"/>
    <property type="match status" value="1"/>
</dbReference>
<feature type="compositionally biased region" description="Polar residues" evidence="10">
    <location>
        <begin position="404"/>
        <end position="415"/>
    </location>
</feature>
<evidence type="ECO:0000256" key="9">
    <source>
        <dbReference type="ARBA" id="ARBA00048679"/>
    </source>
</evidence>
<evidence type="ECO:0000256" key="1">
    <source>
        <dbReference type="ARBA" id="ARBA00009903"/>
    </source>
</evidence>
<evidence type="ECO:0000256" key="10">
    <source>
        <dbReference type="SAM" id="MobiDB-lite"/>
    </source>
</evidence>
<evidence type="ECO:0000313" key="13">
    <source>
        <dbReference type="Proteomes" id="UP001189122"/>
    </source>
</evidence>
<dbReference type="PROSITE" id="PS00108">
    <property type="entry name" value="PROTEIN_KINASE_ST"/>
    <property type="match status" value="1"/>
</dbReference>
<feature type="region of interest" description="Disordered" evidence="10">
    <location>
        <begin position="42"/>
        <end position="86"/>
    </location>
</feature>
<evidence type="ECO:0000259" key="11">
    <source>
        <dbReference type="PROSITE" id="PS50011"/>
    </source>
</evidence>
<dbReference type="GO" id="GO:0004674">
    <property type="term" value="F:protein serine/threonine kinase activity"/>
    <property type="evidence" value="ECO:0007669"/>
    <property type="project" value="UniProtKB-KW"/>
</dbReference>
<dbReference type="InterPro" id="IPR008271">
    <property type="entry name" value="Ser/Thr_kinase_AS"/>
</dbReference>
<evidence type="ECO:0000256" key="7">
    <source>
        <dbReference type="ARBA" id="ARBA00022840"/>
    </source>
</evidence>
<keyword evidence="4" id="KW-0808">Transferase</keyword>
<keyword evidence="7" id="KW-0067">ATP-binding</keyword>
<evidence type="ECO:0000256" key="3">
    <source>
        <dbReference type="ARBA" id="ARBA00022527"/>
    </source>
</evidence>
<dbReference type="EC" id="2.7.11.1" evidence="2"/>
<accession>A0A7I8JJY9</accession>
<gene>
    <name evidence="12" type="ORF">SI7747_13016508</name>
</gene>
<dbReference type="FunFam" id="1.10.510.10:FF:000028">
    <property type="entry name" value="serine/threonine-protein kinase D6PK-like"/>
    <property type="match status" value="1"/>
</dbReference>
<evidence type="ECO:0000313" key="12">
    <source>
        <dbReference type="EMBL" id="CAA2630862.1"/>
    </source>
</evidence>
<dbReference type="PROSITE" id="PS50011">
    <property type="entry name" value="PROTEIN_KINASE_DOM"/>
    <property type="match status" value="1"/>
</dbReference>
<dbReference type="EMBL" id="CACRZD030000013">
    <property type="protein sequence ID" value="CAA6670105.1"/>
    <property type="molecule type" value="Genomic_DNA"/>
</dbReference>
<sequence>MREIKRSGALNSAVLRIAALFLPKSVMGPAVLRKTSGSAKATDRSELIESGKSSICRGSTSSDVSDESTCSSVSSGGSKPHKANDSRWEAIKSARTREGFLGLKHFRLLRRLGCGDIGSVYLSELSGTRCCFAVKVMDKGSLASRKKLLRAQTEREILQCLDHPFLPTLYTHFETDKFSCLVMEFCPGGDLHTLRQRQPGKFFSEQAAKFYVAEVLLALEYLHMLGIIYRDLKPENVLVRDDGHIMLSDFDLSLRCAVCPTLIKSTISESDPSHKNSSTYCATPACIEPACIQPSCAVPTSCFSPRFFSSKPKKDRKPKPEVVNQVSPLPELIAEPTEARSMSFVGTHEYLAPEIIKGEGHGSAVDWWTFGIFLYELLFARTPSRAPAIEPLCSMSSVSHCGSQSRPLSLSTASPSRGEPRDQAAPFLRGRELGSDSLRNPPEIPKPFEIAQPPAPAVRSGKKIVSAANHRGSGNYLEFDFF</sequence>
<evidence type="ECO:0000256" key="2">
    <source>
        <dbReference type="ARBA" id="ARBA00012513"/>
    </source>
</evidence>
<evidence type="ECO:0000256" key="6">
    <source>
        <dbReference type="ARBA" id="ARBA00022777"/>
    </source>
</evidence>
<feature type="domain" description="Protein kinase" evidence="11">
    <location>
        <begin position="106"/>
        <end position="482"/>
    </location>
</feature>
<dbReference type="AlphaFoldDB" id="A0A7I8JJY9"/>
<name>A0A7I8JJY9_SPIIN</name>
<dbReference type="Proteomes" id="UP001189122">
    <property type="component" value="Unassembled WGS sequence"/>
</dbReference>
<keyword evidence="13" id="KW-1185">Reference proteome</keyword>
<dbReference type="InterPro" id="IPR000719">
    <property type="entry name" value="Prot_kinase_dom"/>
</dbReference>
<evidence type="ECO:0000256" key="5">
    <source>
        <dbReference type="ARBA" id="ARBA00022741"/>
    </source>
</evidence>
<organism evidence="12">
    <name type="scientific">Spirodela intermedia</name>
    <name type="common">Intermediate duckweed</name>
    <dbReference type="NCBI Taxonomy" id="51605"/>
    <lineage>
        <taxon>Eukaryota</taxon>
        <taxon>Viridiplantae</taxon>
        <taxon>Streptophyta</taxon>
        <taxon>Embryophyta</taxon>
        <taxon>Tracheophyta</taxon>
        <taxon>Spermatophyta</taxon>
        <taxon>Magnoliopsida</taxon>
        <taxon>Liliopsida</taxon>
        <taxon>Araceae</taxon>
        <taxon>Lemnoideae</taxon>
        <taxon>Spirodela</taxon>
    </lineage>
</organism>
<protein>
    <recommendedName>
        <fullName evidence="2">non-specific serine/threonine protein kinase</fullName>
        <ecNumber evidence="2">2.7.11.1</ecNumber>
    </recommendedName>
</protein>